<evidence type="ECO:0000313" key="3">
    <source>
        <dbReference type="Proteomes" id="UP001501598"/>
    </source>
</evidence>
<gene>
    <name evidence="2" type="ORF">GCM10023175_54760</name>
</gene>
<reference evidence="3" key="1">
    <citation type="journal article" date="2019" name="Int. J. Syst. Evol. Microbiol.">
        <title>The Global Catalogue of Microorganisms (GCM) 10K type strain sequencing project: providing services to taxonomists for standard genome sequencing and annotation.</title>
        <authorList>
            <consortium name="The Broad Institute Genomics Platform"/>
            <consortium name="The Broad Institute Genome Sequencing Center for Infectious Disease"/>
            <person name="Wu L."/>
            <person name="Ma J."/>
        </authorList>
    </citation>
    <scope>NUCLEOTIDE SEQUENCE [LARGE SCALE GENOMIC DNA]</scope>
    <source>
        <strain evidence="3">JCM 17906</strain>
    </source>
</reference>
<accession>A0ABP8RYY1</accession>
<organism evidence="2 3">
    <name type="scientific">Pseudonocardia xishanensis</name>
    <dbReference type="NCBI Taxonomy" id="630995"/>
    <lineage>
        <taxon>Bacteria</taxon>
        <taxon>Bacillati</taxon>
        <taxon>Actinomycetota</taxon>
        <taxon>Actinomycetes</taxon>
        <taxon>Pseudonocardiales</taxon>
        <taxon>Pseudonocardiaceae</taxon>
        <taxon>Pseudonocardia</taxon>
    </lineage>
</organism>
<keyword evidence="3" id="KW-1185">Reference proteome</keyword>
<dbReference type="EMBL" id="BAABGT010000089">
    <property type="protein sequence ID" value="GAA4555092.1"/>
    <property type="molecule type" value="Genomic_DNA"/>
</dbReference>
<evidence type="ECO:0000313" key="2">
    <source>
        <dbReference type="EMBL" id="GAA4555092.1"/>
    </source>
</evidence>
<feature type="region of interest" description="Disordered" evidence="1">
    <location>
        <begin position="1"/>
        <end position="30"/>
    </location>
</feature>
<sequence>MAAKPESPSPMAVRSRSRRSHSGVRTTPGEKALTVMPCSATARAAAWVSEMTAALLALYGAKFG</sequence>
<comment type="caution">
    <text evidence="2">The sequence shown here is derived from an EMBL/GenBank/DDBJ whole genome shotgun (WGS) entry which is preliminary data.</text>
</comment>
<name>A0ABP8RYY1_9PSEU</name>
<protein>
    <submittedName>
        <fullName evidence="2">Uncharacterized protein</fullName>
    </submittedName>
</protein>
<evidence type="ECO:0000256" key="1">
    <source>
        <dbReference type="SAM" id="MobiDB-lite"/>
    </source>
</evidence>
<proteinExistence type="predicted"/>
<dbReference type="Proteomes" id="UP001501598">
    <property type="component" value="Unassembled WGS sequence"/>
</dbReference>